<proteinExistence type="inferred from homology"/>
<keyword evidence="3" id="KW-0479">Metal-binding</keyword>
<keyword evidence="5" id="KW-0862">Zinc</keyword>
<dbReference type="SMART" id="SM00849">
    <property type="entry name" value="Lactamase_B"/>
    <property type="match status" value="1"/>
</dbReference>
<dbReference type="RefSeq" id="WP_208195141.1">
    <property type="nucleotide sequence ID" value="NZ_CP076023.1"/>
</dbReference>
<accession>A0ABX8GET3</accession>
<dbReference type="PANTHER" id="PTHR42978:SF7">
    <property type="entry name" value="METALLO-HYDROLASE RV2300C-RELATED"/>
    <property type="match status" value="1"/>
</dbReference>
<organism evidence="7 8">
    <name type="scientific">Cellulomonas dongxiuzhuiae</name>
    <dbReference type="NCBI Taxonomy" id="2819979"/>
    <lineage>
        <taxon>Bacteria</taxon>
        <taxon>Bacillati</taxon>
        <taxon>Actinomycetota</taxon>
        <taxon>Actinomycetes</taxon>
        <taxon>Micrococcales</taxon>
        <taxon>Cellulomonadaceae</taxon>
        <taxon>Cellulomonas</taxon>
    </lineage>
</organism>
<evidence type="ECO:0000313" key="7">
    <source>
        <dbReference type="EMBL" id="QWC14637.1"/>
    </source>
</evidence>
<dbReference type="InterPro" id="IPR036866">
    <property type="entry name" value="RibonucZ/Hydroxyglut_hydro"/>
</dbReference>
<dbReference type="SUPFAM" id="SSF56281">
    <property type="entry name" value="Metallo-hydrolase/oxidoreductase"/>
    <property type="match status" value="1"/>
</dbReference>
<evidence type="ECO:0000256" key="1">
    <source>
        <dbReference type="ARBA" id="ARBA00001947"/>
    </source>
</evidence>
<sequence>MSNEIVAVQYAHRTTTGTETYYRYPTYGESDCDLAMSYWFWVVTAPDGTITVVDTGFSEHSARTRGRSYDVHPRDALLTLGIDPRAVGTVVLSHLHWDHTGNVDLFPGARIVLDQREWDFWHGRHADKHVIAFSGPGPDADVLARAQAEGRLDLVDLDEALELAPGIVLQRLGGHTPGSAVVHVSTAEHRVIIAGDVVHFSDEVRRDRPFNVFTDLLELFDAYEYLRQFENEGGIVLAGHDPEVAGRFPAVDGAPWAVRVR</sequence>
<evidence type="ECO:0000256" key="2">
    <source>
        <dbReference type="ARBA" id="ARBA00007749"/>
    </source>
</evidence>
<dbReference type="PANTHER" id="PTHR42978">
    <property type="entry name" value="QUORUM-QUENCHING LACTONASE YTNP-RELATED-RELATED"/>
    <property type="match status" value="1"/>
</dbReference>
<evidence type="ECO:0000256" key="5">
    <source>
        <dbReference type="ARBA" id="ARBA00022833"/>
    </source>
</evidence>
<evidence type="ECO:0000256" key="3">
    <source>
        <dbReference type="ARBA" id="ARBA00022723"/>
    </source>
</evidence>
<dbReference type="Pfam" id="PF00753">
    <property type="entry name" value="Lactamase_B"/>
    <property type="match status" value="1"/>
</dbReference>
<comment type="cofactor">
    <cofactor evidence="1">
        <name>Zn(2+)</name>
        <dbReference type="ChEBI" id="CHEBI:29105"/>
    </cofactor>
</comment>
<dbReference type="InterPro" id="IPR001279">
    <property type="entry name" value="Metallo-B-lactamas"/>
</dbReference>
<evidence type="ECO:0000313" key="8">
    <source>
        <dbReference type="Proteomes" id="UP000679335"/>
    </source>
</evidence>
<feature type="domain" description="Metallo-beta-lactamase" evidence="6">
    <location>
        <begin position="37"/>
        <end position="240"/>
    </location>
</feature>
<evidence type="ECO:0000259" key="6">
    <source>
        <dbReference type="SMART" id="SM00849"/>
    </source>
</evidence>
<dbReference type="EMBL" id="CP076023">
    <property type="protein sequence ID" value="QWC14637.1"/>
    <property type="molecule type" value="Genomic_DNA"/>
</dbReference>
<keyword evidence="4" id="KW-0378">Hydrolase</keyword>
<name>A0ABX8GET3_9CELL</name>
<evidence type="ECO:0000256" key="4">
    <source>
        <dbReference type="ARBA" id="ARBA00022801"/>
    </source>
</evidence>
<dbReference type="Proteomes" id="UP000679335">
    <property type="component" value="Chromosome"/>
</dbReference>
<dbReference type="CDD" id="cd07729">
    <property type="entry name" value="AHL_lactonase_MBL-fold"/>
    <property type="match status" value="1"/>
</dbReference>
<comment type="similarity">
    <text evidence="2">Belongs to the metallo-beta-lactamase superfamily.</text>
</comment>
<dbReference type="Gene3D" id="3.60.15.10">
    <property type="entry name" value="Ribonuclease Z/Hydroxyacylglutathione hydrolase-like"/>
    <property type="match status" value="1"/>
</dbReference>
<gene>
    <name evidence="7" type="ORF">KKR89_09580</name>
</gene>
<keyword evidence="8" id="KW-1185">Reference proteome</keyword>
<dbReference type="InterPro" id="IPR051013">
    <property type="entry name" value="MBL_superfamily_lactonases"/>
</dbReference>
<protein>
    <submittedName>
        <fullName evidence="7">N-acyl homoserine lactonase family protein</fullName>
    </submittedName>
</protein>
<reference evidence="7 8" key="1">
    <citation type="submission" date="2021-05" db="EMBL/GenBank/DDBJ databases">
        <title>Novel species in genus Cellulomonas.</title>
        <authorList>
            <person name="Zhang G."/>
        </authorList>
    </citation>
    <scope>NUCLEOTIDE SEQUENCE [LARGE SCALE GENOMIC DNA]</scope>
    <source>
        <strain evidence="8">zg-ZUI157</strain>
    </source>
</reference>